<dbReference type="Proteomes" id="UP000095280">
    <property type="component" value="Unplaced"/>
</dbReference>
<dbReference type="AlphaFoldDB" id="A0A1I8I5L4"/>
<evidence type="ECO:0000256" key="2">
    <source>
        <dbReference type="RuleBase" id="RU003707"/>
    </source>
</evidence>
<dbReference type="Pfam" id="PF00378">
    <property type="entry name" value="ECH_1"/>
    <property type="match status" value="1"/>
</dbReference>
<dbReference type="InterPro" id="IPR001753">
    <property type="entry name" value="Enoyl-CoA_hydra/iso"/>
</dbReference>
<dbReference type="InterPro" id="IPR018376">
    <property type="entry name" value="Enoyl-CoA_hyd/isom_CS"/>
</dbReference>
<proteinExistence type="inferred from homology"/>
<evidence type="ECO:0000313" key="3">
    <source>
        <dbReference type="Proteomes" id="UP000095280"/>
    </source>
</evidence>
<keyword evidence="3" id="KW-1185">Reference proteome</keyword>
<organism evidence="3 4">
    <name type="scientific">Macrostomum lignano</name>
    <dbReference type="NCBI Taxonomy" id="282301"/>
    <lineage>
        <taxon>Eukaryota</taxon>
        <taxon>Metazoa</taxon>
        <taxon>Spiralia</taxon>
        <taxon>Lophotrochozoa</taxon>
        <taxon>Platyhelminthes</taxon>
        <taxon>Rhabditophora</taxon>
        <taxon>Macrostomorpha</taxon>
        <taxon>Macrostomida</taxon>
        <taxon>Macrostomidae</taxon>
        <taxon>Macrostomum</taxon>
    </lineage>
</organism>
<dbReference type="Gene3D" id="3.90.226.10">
    <property type="entry name" value="2-enoyl-CoA Hydratase, Chain A, domain 1"/>
    <property type="match status" value="1"/>
</dbReference>
<name>A0A1I8I5L4_9PLAT</name>
<dbReference type="PANTHER" id="PTHR11941">
    <property type="entry name" value="ENOYL-COA HYDRATASE-RELATED"/>
    <property type="match status" value="1"/>
</dbReference>
<protein>
    <submittedName>
        <fullName evidence="4">3,2-trans-enoyl-CoA isomerase, mitochondrial</fullName>
    </submittedName>
</protein>
<dbReference type="InterPro" id="IPR029045">
    <property type="entry name" value="ClpP/crotonase-like_dom_sf"/>
</dbReference>
<dbReference type="WBParaSite" id="maker-uti_cns_0009938-snap-gene-0.3-mRNA-1">
    <property type="protein sequence ID" value="maker-uti_cns_0009938-snap-gene-0.3-mRNA-1"/>
    <property type="gene ID" value="maker-uti_cns_0009938-snap-gene-0.3"/>
</dbReference>
<reference evidence="4" key="1">
    <citation type="submission" date="2016-11" db="UniProtKB">
        <authorList>
            <consortium name="WormBaseParasite"/>
        </authorList>
    </citation>
    <scope>IDENTIFICATION</scope>
</reference>
<dbReference type="CDD" id="cd06558">
    <property type="entry name" value="crotonase-like"/>
    <property type="match status" value="1"/>
</dbReference>
<dbReference type="GO" id="GO:0006635">
    <property type="term" value="P:fatty acid beta-oxidation"/>
    <property type="evidence" value="ECO:0007669"/>
    <property type="project" value="TreeGrafter"/>
</dbReference>
<dbReference type="GO" id="GO:0005739">
    <property type="term" value="C:mitochondrion"/>
    <property type="evidence" value="ECO:0007669"/>
    <property type="project" value="TreeGrafter"/>
</dbReference>
<evidence type="ECO:0000256" key="1">
    <source>
        <dbReference type="ARBA" id="ARBA00005254"/>
    </source>
</evidence>
<sequence>MLSTRLFSRVAVSGCRRLLSGSAQLVQLREQSASDGVVSIELCCKPANAMNGELAAQFNKGLLQAEKSGARAVLLRSQLAGIFSAGFELTELAGSNRERLTEFYTEIQELFLNLFGTDLVVIAQIQGHCMAGAMALSLSSDYRLMSSNPKLLTGLNETQFGVAPPVWLVELFRFVAGNRNCERLVAAGQLIGPQAALEAGLVDELFDNEAELLKKTESTLSRYLAVSPRARADVKRMLRSNLINRLDSARQEDMNAFCDYVLDSRVQAQLGQYLDKLKAKKA</sequence>
<comment type="similarity">
    <text evidence="1 2">Belongs to the enoyl-CoA hydratase/isomerase family.</text>
</comment>
<dbReference type="Gene3D" id="6.10.250.170">
    <property type="match status" value="1"/>
</dbReference>
<accession>A0A1I8I5L4</accession>
<dbReference type="GO" id="GO:0003824">
    <property type="term" value="F:catalytic activity"/>
    <property type="evidence" value="ECO:0007669"/>
    <property type="project" value="InterPro"/>
</dbReference>
<dbReference type="PANTHER" id="PTHR11941:SF45">
    <property type="entry name" value="ENOYL-COA DELTA ISOMERASE 1, MITOCHONDRIAL"/>
    <property type="match status" value="1"/>
</dbReference>
<dbReference type="PROSITE" id="PS00166">
    <property type="entry name" value="ENOYL_COA_HYDRATASE"/>
    <property type="match status" value="1"/>
</dbReference>
<evidence type="ECO:0000313" key="4">
    <source>
        <dbReference type="WBParaSite" id="maker-uti_cns_0009938-snap-gene-0.3-mRNA-1"/>
    </source>
</evidence>
<dbReference type="SUPFAM" id="SSF52096">
    <property type="entry name" value="ClpP/crotonase"/>
    <property type="match status" value="1"/>
</dbReference>